<dbReference type="SUPFAM" id="SSF56784">
    <property type="entry name" value="HAD-like"/>
    <property type="match status" value="1"/>
</dbReference>
<organism evidence="1 2">
    <name type="scientific">Streptococcus panodentis</name>
    <dbReference type="NCBI Taxonomy" id="1581472"/>
    <lineage>
        <taxon>Bacteria</taxon>
        <taxon>Bacillati</taxon>
        <taxon>Bacillota</taxon>
        <taxon>Bacilli</taxon>
        <taxon>Lactobacillales</taxon>
        <taxon>Streptococcaceae</taxon>
        <taxon>Streptococcus</taxon>
    </lineage>
</organism>
<evidence type="ECO:0000313" key="1">
    <source>
        <dbReference type="EMBL" id="MBP2621306.1"/>
    </source>
</evidence>
<dbReference type="PANTHER" id="PTHR10000:SF53">
    <property type="entry name" value="5-AMINO-6-(5-PHOSPHO-D-RIBITYLAMINO)URACIL PHOSPHATASE YBJI-RELATED"/>
    <property type="match status" value="1"/>
</dbReference>
<accession>A0ABS5AXZ3</accession>
<name>A0ABS5AXZ3_9STRE</name>
<proteinExistence type="predicted"/>
<dbReference type="InterPro" id="IPR036412">
    <property type="entry name" value="HAD-like_sf"/>
</dbReference>
<gene>
    <name evidence="1" type="ORF">DHL47_08250</name>
</gene>
<reference evidence="1 2" key="1">
    <citation type="submission" date="2018-05" db="EMBL/GenBank/DDBJ databases">
        <title>Draft genome sequence of Streptococcus panodentis CCUG 70867T.</title>
        <authorList>
            <person name="Salva-Serra F."/>
            <person name="Mendez V."/>
            <person name="Jaen-Luchoro D."/>
            <person name="Gonzales-Siles L."/>
            <person name="Karlsson R."/>
            <person name="Engstrom-Jakobsson H."/>
            <person name="Busquets A."/>
            <person name="Gomila M."/>
            <person name="Pineiro-Iglesias B."/>
            <person name="Bennasar-Figueras A."/>
            <person name="Seeger M."/>
            <person name="Moore E."/>
        </authorList>
    </citation>
    <scope>NUCLEOTIDE SEQUENCE [LARGE SCALE GENOMIC DNA]</scope>
    <source>
        <strain evidence="1 2">CCUG 70867</strain>
    </source>
</reference>
<sequence>MKFVFDLDGTLCFDYMTIDEELKQVLLTAPHYGHEVVFASARSYRDCLGLLGSELSQQLVIGLNGGLAYQGGQLIFERQLNPASYQAVLDFCRTYNLPFFVDNTFNYSGQILEKIPFIASVDPLGRAKQLDLAELQHPIKIVIYMGNHEQLVEDLQAQFENLSDLTVDYHEHEQCFYINPADTHKASTIQELCGENYVAFGNDQNDIEMFKNSLYAVQVGDFPALKAYADDQVALKGDFIYALAAAIRQAFLDFKGK</sequence>
<dbReference type="RefSeq" id="WP_128837051.1">
    <property type="nucleotide sequence ID" value="NZ_QFAY01000015.1"/>
</dbReference>
<dbReference type="Proteomes" id="UP001519349">
    <property type="component" value="Unassembled WGS sequence"/>
</dbReference>
<dbReference type="Gene3D" id="3.40.50.1000">
    <property type="entry name" value="HAD superfamily/HAD-like"/>
    <property type="match status" value="1"/>
</dbReference>
<dbReference type="EMBL" id="QFAY01000015">
    <property type="protein sequence ID" value="MBP2621306.1"/>
    <property type="molecule type" value="Genomic_DNA"/>
</dbReference>
<dbReference type="Pfam" id="PF08282">
    <property type="entry name" value="Hydrolase_3"/>
    <property type="match status" value="1"/>
</dbReference>
<comment type="caution">
    <text evidence="1">The sequence shown here is derived from an EMBL/GenBank/DDBJ whole genome shotgun (WGS) entry which is preliminary data.</text>
</comment>
<evidence type="ECO:0000313" key="2">
    <source>
        <dbReference type="Proteomes" id="UP001519349"/>
    </source>
</evidence>
<keyword evidence="1" id="KW-0378">Hydrolase</keyword>
<protein>
    <submittedName>
        <fullName evidence="1">HAD family hydrolase</fullName>
    </submittedName>
</protein>
<dbReference type="PANTHER" id="PTHR10000">
    <property type="entry name" value="PHOSPHOSERINE PHOSPHATASE"/>
    <property type="match status" value="1"/>
</dbReference>
<keyword evidence="2" id="KW-1185">Reference proteome</keyword>
<dbReference type="GO" id="GO:0016787">
    <property type="term" value="F:hydrolase activity"/>
    <property type="evidence" value="ECO:0007669"/>
    <property type="project" value="UniProtKB-KW"/>
</dbReference>
<dbReference type="InterPro" id="IPR023214">
    <property type="entry name" value="HAD_sf"/>
</dbReference>
<dbReference type="Gene3D" id="3.30.1240.10">
    <property type="match status" value="1"/>
</dbReference>